<gene>
    <name evidence="3" type="ORF">HO173_002045</name>
</gene>
<evidence type="ECO:0000313" key="4">
    <source>
        <dbReference type="Proteomes" id="UP000578531"/>
    </source>
</evidence>
<dbReference type="AlphaFoldDB" id="A0A8H6G2W5"/>
<feature type="compositionally biased region" description="Basic and acidic residues" evidence="1">
    <location>
        <begin position="117"/>
        <end position="126"/>
    </location>
</feature>
<evidence type="ECO:0000256" key="1">
    <source>
        <dbReference type="SAM" id="MobiDB-lite"/>
    </source>
</evidence>
<feature type="region of interest" description="Disordered" evidence="1">
    <location>
        <begin position="518"/>
        <end position="654"/>
    </location>
</feature>
<reference evidence="3 4" key="1">
    <citation type="journal article" date="2020" name="Genomics">
        <title>Complete, high-quality genomes from long-read metagenomic sequencing of two wolf lichen thalli reveals enigmatic genome architecture.</title>
        <authorList>
            <person name="McKenzie S.K."/>
            <person name="Walston R.F."/>
            <person name="Allen J.L."/>
        </authorList>
    </citation>
    <scope>NUCLEOTIDE SEQUENCE [LARGE SCALE GENOMIC DNA]</scope>
    <source>
        <strain evidence="3">WasteWater2</strain>
    </source>
</reference>
<feature type="region of interest" description="Disordered" evidence="1">
    <location>
        <begin position="1"/>
        <end position="167"/>
    </location>
</feature>
<accession>A0A8H6G2W5</accession>
<dbReference type="PANTHER" id="PTHR47203:SF1">
    <property type="entry name" value="HYPOTHETICAL BASE EXCISION DNA REPAIR PROTEIN (EUROFUNG)"/>
    <property type="match status" value="1"/>
</dbReference>
<dbReference type="GO" id="GO:0006285">
    <property type="term" value="P:base-excision repair, AP site formation"/>
    <property type="evidence" value="ECO:0007669"/>
    <property type="project" value="UniProtKB-ARBA"/>
</dbReference>
<dbReference type="EMBL" id="JACCJC010000005">
    <property type="protein sequence ID" value="KAF6239501.1"/>
    <property type="molecule type" value="Genomic_DNA"/>
</dbReference>
<dbReference type="InterPro" id="IPR011257">
    <property type="entry name" value="DNA_glycosylase"/>
</dbReference>
<dbReference type="InterPro" id="IPR003265">
    <property type="entry name" value="HhH-GPD_domain"/>
</dbReference>
<sequence length="654" mass="70702">MSTRVTRSSAGREPSSLASDKENHEHQLSSPPATPASSKVNAQASTGSKATVKKTTPEVKVEANEATGMPVSATNSQPPKREAAKKEQTLETKSEHEGPALPASISRKRKRAAAAPKVEDHPDELPHNMGKRPSAKSHQLKDEAAQENAASAKTGTPIKSAVKKSKPEDAISMVEAASTIDASEESPKKKAKKVDHFPCSDPYPDWAHPTPEECQVVHDLLMNAFPKDQHSRFIQPDTVPPPSEFVAGCGEVPTILDAMLRTLLSAATSKRNSSSAFQGLVKRFGLQESGPCNGSVDWTAIRHATIDDVFQAIKTGGLAKNKSKNMKAILDMVYSENEGRCEAHTKVIENDDPSAAPEGADPMNLAQMKGEIDLFERRILTLDYYHLLSKDDALMAMQKYPGIGVKTAACVALFCMQKPCFAVDTHVFRLCRYLGWVPPKDEEVGPGERKRPEVNEVNTFKHCEFRIPENLKYGLHQLFWDHGNHCGRCRAITGETSEGWADANCPIEHLVKRYGEKKGGLASPVKKGGTATKGKGRNKLDSDGDDEDMEDVGNEEMELGKDEDDYSPTKGQKKTKADPATNPAKLAKVKATEAIKAGKAGEAKAGKAVKPAGVTKAAKASKANSGKKGAKRRKAVESDEDRKAATDAEVDDDS</sequence>
<feature type="compositionally biased region" description="Acidic residues" evidence="1">
    <location>
        <begin position="543"/>
        <end position="566"/>
    </location>
</feature>
<evidence type="ECO:0000313" key="3">
    <source>
        <dbReference type="EMBL" id="KAF6239501.1"/>
    </source>
</evidence>
<feature type="compositionally biased region" description="Low complexity" evidence="1">
    <location>
        <begin position="606"/>
        <end position="627"/>
    </location>
</feature>
<dbReference type="GO" id="GO:0003824">
    <property type="term" value="F:catalytic activity"/>
    <property type="evidence" value="ECO:0007669"/>
    <property type="project" value="InterPro"/>
</dbReference>
<comment type="caution">
    <text evidence="3">The sequence shown here is derived from an EMBL/GenBank/DDBJ whole genome shotgun (WGS) entry which is preliminary data.</text>
</comment>
<feature type="domain" description="HhH-GPD" evidence="2">
    <location>
        <begin position="264"/>
        <end position="476"/>
    </location>
</feature>
<dbReference type="RefSeq" id="XP_037168776.1">
    <property type="nucleotide sequence ID" value="XM_037303981.1"/>
</dbReference>
<organism evidence="3 4">
    <name type="scientific">Letharia columbiana</name>
    <dbReference type="NCBI Taxonomy" id="112416"/>
    <lineage>
        <taxon>Eukaryota</taxon>
        <taxon>Fungi</taxon>
        <taxon>Dikarya</taxon>
        <taxon>Ascomycota</taxon>
        <taxon>Pezizomycotina</taxon>
        <taxon>Lecanoromycetes</taxon>
        <taxon>OSLEUM clade</taxon>
        <taxon>Lecanoromycetidae</taxon>
        <taxon>Lecanorales</taxon>
        <taxon>Lecanorineae</taxon>
        <taxon>Parmeliaceae</taxon>
        <taxon>Letharia</taxon>
    </lineage>
</organism>
<feature type="compositionally biased region" description="Basic and acidic residues" evidence="1">
    <location>
        <begin position="635"/>
        <end position="646"/>
    </location>
</feature>
<dbReference type="Pfam" id="PF00730">
    <property type="entry name" value="HhH-GPD"/>
    <property type="match status" value="1"/>
</dbReference>
<feature type="compositionally biased region" description="Basic and acidic residues" evidence="1">
    <location>
        <begin position="79"/>
        <end position="98"/>
    </location>
</feature>
<name>A0A8H6G2W5_9LECA</name>
<dbReference type="CDD" id="cd00056">
    <property type="entry name" value="ENDO3c"/>
    <property type="match status" value="1"/>
</dbReference>
<dbReference type="SUPFAM" id="SSF48150">
    <property type="entry name" value="DNA-glycosylase"/>
    <property type="match status" value="1"/>
</dbReference>
<dbReference type="SMART" id="SM00478">
    <property type="entry name" value="ENDO3c"/>
    <property type="match status" value="1"/>
</dbReference>
<dbReference type="PANTHER" id="PTHR47203">
    <property type="match status" value="1"/>
</dbReference>
<dbReference type="Proteomes" id="UP000578531">
    <property type="component" value="Unassembled WGS sequence"/>
</dbReference>
<dbReference type="OrthoDB" id="5607at2759"/>
<dbReference type="GeneID" id="59283719"/>
<dbReference type="Gene3D" id="1.10.340.30">
    <property type="entry name" value="Hypothetical protein, domain 2"/>
    <property type="match status" value="1"/>
</dbReference>
<proteinExistence type="predicted"/>
<protein>
    <recommendedName>
        <fullName evidence="2">HhH-GPD domain-containing protein</fullName>
    </recommendedName>
</protein>
<evidence type="ECO:0000259" key="2">
    <source>
        <dbReference type="SMART" id="SM00478"/>
    </source>
</evidence>
<keyword evidence="4" id="KW-1185">Reference proteome</keyword>
<feature type="compositionally biased region" description="Polar residues" evidence="1">
    <location>
        <begin position="28"/>
        <end position="49"/>
    </location>
</feature>